<proteinExistence type="predicted"/>
<accession>A0ABN7IZQ4</accession>
<name>A0ABN7IZQ4_9BASI</name>
<protein>
    <submittedName>
        <fullName evidence="2">Uncharacterized protein</fullName>
    </submittedName>
</protein>
<sequence length="154" mass="16609">MTADAATTSTSPAMAEQHQTQAQDSSSVLTNVFSFFSSFLPTTRADDGEDEPKEEGDGETETEEGGEEPAEEEEEEVILAQLIHKVLAQNAQTSADELEPISADVRAQLNALAKENETDTNAESRPTVEEVKHEHQPIDTVKAAPDLARKTGQA</sequence>
<feature type="region of interest" description="Disordered" evidence="1">
    <location>
        <begin position="40"/>
        <end position="76"/>
    </location>
</feature>
<keyword evidence="3" id="KW-1185">Reference proteome</keyword>
<gene>
    <name evidence="2" type="ORF">JKIAZH3_G4096</name>
</gene>
<feature type="region of interest" description="Disordered" evidence="1">
    <location>
        <begin position="1"/>
        <end position="26"/>
    </location>
</feature>
<evidence type="ECO:0000313" key="2">
    <source>
        <dbReference type="EMBL" id="CAD6941893.1"/>
    </source>
</evidence>
<dbReference type="EMBL" id="CAJHJG010004531">
    <property type="protein sequence ID" value="CAD6941893.1"/>
    <property type="molecule type" value="Genomic_DNA"/>
</dbReference>
<feature type="compositionally biased region" description="Basic and acidic residues" evidence="1">
    <location>
        <begin position="126"/>
        <end position="137"/>
    </location>
</feature>
<feature type="region of interest" description="Disordered" evidence="1">
    <location>
        <begin position="113"/>
        <end position="154"/>
    </location>
</feature>
<reference evidence="2" key="1">
    <citation type="submission" date="2020-10" db="EMBL/GenBank/DDBJ databases">
        <authorList>
            <person name="Sedaghatjoo S."/>
        </authorList>
    </citation>
    <scope>NUCLEOTIDE SEQUENCE</scope>
    <source>
        <strain evidence="2">AZH3</strain>
    </source>
</reference>
<feature type="compositionally biased region" description="Low complexity" evidence="1">
    <location>
        <begin position="1"/>
        <end position="15"/>
    </location>
</feature>
<evidence type="ECO:0000313" key="3">
    <source>
        <dbReference type="Proteomes" id="UP000836402"/>
    </source>
</evidence>
<comment type="caution">
    <text evidence="2">The sequence shown here is derived from an EMBL/GenBank/DDBJ whole genome shotgun (WGS) entry which is preliminary data.</text>
</comment>
<dbReference type="Proteomes" id="UP000836402">
    <property type="component" value="Unassembled WGS sequence"/>
</dbReference>
<evidence type="ECO:0000256" key="1">
    <source>
        <dbReference type="SAM" id="MobiDB-lite"/>
    </source>
</evidence>
<feature type="compositionally biased region" description="Polar residues" evidence="1">
    <location>
        <begin position="17"/>
        <end position="26"/>
    </location>
</feature>
<feature type="compositionally biased region" description="Acidic residues" evidence="1">
    <location>
        <begin position="47"/>
        <end position="76"/>
    </location>
</feature>
<organism evidence="2 3">
    <name type="scientific">Tilletia caries</name>
    <name type="common">wheat bunt fungus</name>
    <dbReference type="NCBI Taxonomy" id="13290"/>
    <lineage>
        <taxon>Eukaryota</taxon>
        <taxon>Fungi</taxon>
        <taxon>Dikarya</taxon>
        <taxon>Basidiomycota</taxon>
        <taxon>Ustilaginomycotina</taxon>
        <taxon>Exobasidiomycetes</taxon>
        <taxon>Tilletiales</taxon>
        <taxon>Tilletiaceae</taxon>
        <taxon>Tilletia</taxon>
    </lineage>
</organism>